<dbReference type="CTD" id="3565249"/>
<feature type="region of interest" description="Disordered" evidence="1">
    <location>
        <begin position="94"/>
        <end position="219"/>
    </location>
</feature>
<evidence type="ECO:0000256" key="1">
    <source>
        <dbReference type="SAM" id="MobiDB-lite"/>
    </source>
</evidence>
<dbReference type="EMBL" id="BX284602">
    <property type="protein sequence ID" value="CAI94503.1"/>
    <property type="molecule type" value="Genomic_DNA"/>
</dbReference>
<dbReference type="RefSeq" id="NP_001021905.1">
    <property type="nucleotide sequence ID" value="NM_001026734.5"/>
</dbReference>
<dbReference type="PaxDb" id="6239-C01G12.13"/>
<feature type="compositionally biased region" description="Polar residues" evidence="1">
    <location>
        <begin position="101"/>
        <end position="123"/>
    </location>
</feature>
<dbReference type="WormBase" id="C01G12.13">
    <property type="protein sequence ID" value="CE38584"/>
    <property type="gene ID" value="WBGene00044333"/>
</dbReference>
<gene>
    <name evidence="2 4" type="ORF">C01G12.13</name>
    <name evidence="2" type="ORF">CELE_C01G12.13</name>
</gene>
<dbReference type="UCSC" id="C01G12.13">
    <property type="organism name" value="c. elegans"/>
</dbReference>
<evidence type="ECO:0000313" key="4">
    <source>
        <dbReference type="WormBase" id="C01G12.13"/>
    </source>
</evidence>
<dbReference type="FunCoup" id="Q4ZGE5">
    <property type="interactions" value="1"/>
</dbReference>
<dbReference type="AGR" id="WB:WBGene00044333"/>
<feature type="region of interest" description="Disordered" evidence="1">
    <location>
        <begin position="59"/>
        <end position="80"/>
    </location>
</feature>
<keyword evidence="3" id="KW-1185">Reference proteome</keyword>
<dbReference type="Bgee" id="WBGene00044333">
    <property type="expression patterns" value="Expressed in material anatomical entity and 2 other cell types or tissues"/>
</dbReference>
<feature type="compositionally biased region" description="Polar residues" evidence="1">
    <location>
        <begin position="196"/>
        <end position="209"/>
    </location>
</feature>
<dbReference type="GeneID" id="3565249"/>
<evidence type="ECO:0000313" key="2">
    <source>
        <dbReference type="EMBL" id="CAI94503.1"/>
    </source>
</evidence>
<feature type="compositionally biased region" description="Basic and acidic residues" evidence="1">
    <location>
        <begin position="164"/>
        <end position="195"/>
    </location>
</feature>
<reference evidence="2 3" key="1">
    <citation type="journal article" date="1998" name="Science">
        <title>Genome sequence of the nematode C. elegans: a platform for investigating biology.</title>
        <authorList>
            <consortium name="The C. elegans sequencing consortium"/>
            <person name="Sulson J.E."/>
            <person name="Waterston R."/>
        </authorList>
    </citation>
    <scope>NUCLEOTIDE SEQUENCE [LARGE SCALE GENOMIC DNA]</scope>
    <source>
        <strain evidence="2 3">Bristol N2</strain>
    </source>
</reference>
<dbReference type="OrthoDB" id="10343133at2759"/>
<accession>Q4ZGE5</accession>
<sequence>MYQLLFYNVICAIMFFMTITSNCLKGKPKEEPKKPPKVIPIRYETDPAVLEKERKMKIAENREKMRKKREKQQQPQFEKAVVETVVKREVDQKEMKLEDVTQPSASIESNEQQPSQDTKNSQPSEDEKEKKTRTLTVTDEDLGNVKLVENDPDGGKKLKLVKKQAREQAKQKELEEQLIRQIQRSESRQSPDDTMKNVSSIQFESQNSHIQRKKQQQEAAKTVIDTVSIESQMIRDATLIEPKSNELYVKELTKKILEEKEED</sequence>
<dbReference type="OMA" id="ICAIMFF"/>
<dbReference type="HOGENOM" id="CLU_092562_0_0_1"/>
<organism evidence="2 3">
    <name type="scientific">Caenorhabditis elegans</name>
    <dbReference type="NCBI Taxonomy" id="6239"/>
    <lineage>
        <taxon>Eukaryota</taxon>
        <taxon>Metazoa</taxon>
        <taxon>Ecdysozoa</taxon>
        <taxon>Nematoda</taxon>
        <taxon>Chromadorea</taxon>
        <taxon>Rhabditida</taxon>
        <taxon>Rhabditina</taxon>
        <taxon>Rhabditomorpha</taxon>
        <taxon>Rhabditoidea</taxon>
        <taxon>Rhabditidae</taxon>
        <taxon>Peloderinae</taxon>
        <taxon>Caenorhabditis</taxon>
    </lineage>
</organism>
<dbReference type="SMR" id="Q4ZGE5"/>
<dbReference type="InParanoid" id="Q4ZGE5"/>
<dbReference type="eggNOG" id="ENOG502THWB">
    <property type="taxonomic scope" value="Eukaryota"/>
</dbReference>
<protein>
    <submittedName>
        <fullName evidence="2">Uncharacterized protein</fullName>
    </submittedName>
</protein>
<name>Q4ZGE5_CAEEL</name>
<proteinExistence type="predicted"/>
<evidence type="ECO:0000313" key="3">
    <source>
        <dbReference type="Proteomes" id="UP000001940"/>
    </source>
</evidence>
<dbReference type="Proteomes" id="UP000001940">
    <property type="component" value="Chromosome II"/>
</dbReference>
<dbReference type="KEGG" id="cel:CELE_C01G12.13"/>
<dbReference type="AlphaFoldDB" id="Q4ZGE5"/>